<dbReference type="EMBL" id="CZPZ01000035">
    <property type="protein sequence ID" value="CUS39771.1"/>
    <property type="molecule type" value="Genomic_DNA"/>
</dbReference>
<sequence length="71" mass="8398">MAFLHILRPYPRVRPFRRHNHSHECDYAQRLKGWYETLELNSGPTMHPSVPVRMRMQSNASLQNNVIPVKS</sequence>
<reference evidence="2" key="1">
    <citation type="submission" date="2015-10" db="EMBL/GenBank/DDBJ databases">
        <authorList>
            <person name="Luecker S."/>
            <person name="Luecker S."/>
        </authorList>
    </citation>
    <scope>NUCLEOTIDE SEQUENCE [LARGE SCALE GENOMIC DNA]</scope>
</reference>
<keyword evidence="2" id="KW-1185">Reference proteome</keyword>
<dbReference type="STRING" id="1742973.COMA2_80173"/>
<proteinExistence type="predicted"/>
<accession>A0A0S4LUW8</accession>
<evidence type="ECO:0000313" key="2">
    <source>
        <dbReference type="Proteomes" id="UP000198736"/>
    </source>
</evidence>
<gene>
    <name evidence="1" type="ORF">COMA2_80173</name>
</gene>
<organism evidence="1 2">
    <name type="scientific">Candidatus Nitrospira nitrificans</name>
    <dbReference type="NCBI Taxonomy" id="1742973"/>
    <lineage>
        <taxon>Bacteria</taxon>
        <taxon>Pseudomonadati</taxon>
        <taxon>Nitrospirota</taxon>
        <taxon>Nitrospiria</taxon>
        <taxon>Nitrospirales</taxon>
        <taxon>Nitrospiraceae</taxon>
        <taxon>Nitrospira</taxon>
    </lineage>
</organism>
<dbReference type="Proteomes" id="UP000198736">
    <property type="component" value="Unassembled WGS sequence"/>
</dbReference>
<evidence type="ECO:0000313" key="1">
    <source>
        <dbReference type="EMBL" id="CUS39771.1"/>
    </source>
</evidence>
<protein>
    <submittedName>
        <fullName evidence="1">Uncharacterized protein</fullName>
    </submittedName>
</protein>
<dbReference type="AlphaFoldDB" id="A0A0S4LUW8"/>
<name>A0A0S4LUW8_9BACT</name>